<keyword evidence="1" id="KW-0677">Repeat</keyword>
<dbReference type="InterPro" id="IPR042197">
    <property type="entry name" value="Apaf_helical"/>
</dbReference>
<dbReference type="Gene3D" id="1.10.10.10">
    <property type="entry name" value="Winged helix-like DNA-binding domain superfamily/Winged helix DNA-binding domain"/>
    <property type="match status" value="1"/>
</dbReference>
<dbReference type="InterPro" id="IPR027417">
    <property type="entry name" value="P-loop_NTPase"/>
</dbReference>
<dbReference type="AlphaFoldDB" id="A0AA88E5V2"/>
<dbReference type="Pfam" id="PF23559">
    <property type="entry name" value="WHD_DRP"/>
    <property type="match status" value="1"/>
</dbReference>
<evidence type="ECO:0000256" key="1">
    <source>
        <dbReference type="ARBA" id="ARBA00022737"/>
    </source>
</evidence>
<proteinExistence type="predicted"/>
<keyword evidence="7" id="KW-1185">Reference proteome</keyword>
<dbReference type="GO" id="GO:0043531">
    <property type="term" value="F:ADP binding"/>
    <property type="evidence" value="ECO:0007669"/>
    <property type="project" value="InterPro"/>
</dbReference>
<feature type="domain" description="NB-ARC" evidence="3">
    <location>
        <begin position="103"/>
        <end position="268"/>
    </location>
</feature>
<evidence type="ECO:0000313" key="6">
    <source>
        <dbReference type="EMBL" id="GMN68672.1"/>
    </source>
</evidence>
<dbReference type="InterPro" id="IPR002182">
    <property type="entry name" value="NB-ARC"/>
</dbReference>
<dbReference type="Pfam" id="PF00931">
    <property type="entry name" value="NB-ARC"/>
    <property type="match status" value="1"/>
</dbReference>
<feature type="domain" description="Disease resistance R13L4/SHOC-2-like LRR" evidence="5">
    <location>
        <begin position="473"/>
        <end position="812"/>
    </location>
</feature>
<sequence>MAEVAIGILKDKLFPLLESEARLLKDVDKEVTEISIQLEDIHFLLKGADKRAEEQGDNIRGGVRAYDVSKQGLKKSTSKRSRYLPENELVGIESARVELVCVLLDGSSPRKVVPVVGIGGSGKTTLAHQVYDHVKGRFQCYAWVEMPQPYGREEILRILISELFDSTKASVPGEIHTMDMGKLTSKLREFLKGTKYLIIFDDVWKEDFWGDIEHALIDDQCGSRIKITTRKMKVEDFCRSLSSVHIHEMQLLPTDKAWELFCKRTFRTEGYCPKELGKISGEIVERCEGLPLAIVVIAGVLSTKPKTVNEWRKFHASLSSELENTVHLNSIIKILWLSYYELPYYLKSCLLYFGMFPRRRCIRNGRLIRQWIAEGFVKAVEGKTLEEVAQEYMNELISRSLVEESSVDVTEKARICHVHDLIYEIILKKTKEVRFCQILPRRANQSEFRGITRRLSIMINSSNKDLLFVAFSHVHSVTVFREDEIFNFIVPLFATNFKFLKVLDFEDTPNLDRLPEEIGRLFDLRYLSVRGTKVKMLPRSIAKLENLETLDVLNSFVHDLPADMIKSLRKLRNIYALNIEQGDAEVFPPGLQGVKVVGGIGFLKALQKLLYIELDHEGVEDLFEEFSKLTQLRTLGIFRVRSEDWSSLCGCIEKMELLESLNVGSASENEVIDLESISSPPLFLRNINLEGPLNKLPQWFTQIQSTLVNIRLYFSMLKDDAFETLQNMHNLLLLHLNKDSYVGEQLCFKKGMFPKLKQLHFNGLSRLRSLIFEETTLPKLEELVIGACPLMKYFVPTQPISGLQYLRNLKTILFRDMPMEFLMFIDFETVEHVRQVGFSYRDNDGQTKWISVPNIEHINRAVKREIQNKQDVTSTYWHYYNKGIQRRFLTVVVKLP</sequence>
<dbReference type="Gene3D" id="1.20.5.4130">
    <property type="match status" value="1"/>
</dbReference>
<dbReference type="SUPFAM" id="SSF52540">
    <property type="entry name" value="P-loop containing nucleoside triphosphate hydrolases"/>
    <property type="match status" value="1"/>
</dbReference>
<dbReference type="InterPro" id="IPR036388">
    <property type="entry name" value="WH-like_DNA-bd_sf"/>
</dbReference>
<dbReference type="Proteomes" id="UP001187192">
    <property type="component" value="Unassembled WGS sequence"/>
</dbReference>
<dbReference type="InterPro" id="IPR044974">
    <property type="entry name" value="Disease_R_plants"/>
</dbReference>
<dbReference type="Gene3D" id="1.10.8.430">
    <property type="entry name" value="Helical domain of apoptotic protease-activating factors"/>
    <property type="match status" value="1"/>
</dbReference>
<dbReference type="PRINTS" id="PR00364">
    <property type="entry name" value="DISEASERSIST"/>
</dbReference>
<feature type="domain" description="Disease resistance protein winged helix" evidence="4">
    <location>
        <begin position="355"/>
        <end position="426"/>
    </location>
</feature>
<comment type="caution">
    <text evidence="6">The sequence shown here is derived from an EMBL/GenBank/DDBJ whole genome shotgun (WGS) entry which is preliminary data.</text>
</comment>
<dbReference type="Pfam" id="PF23598">
    <property type="entry name" value="LRR_14"/>
    <property type="match status" value="1"/>
</dbReference>
<dbReference type="GO" id="GO:0098542">
    <property type="term" value="P:defense response to other organism"/>
    <property type="evidence" value="ECO:0007669"/>
    <property type="project" value="TreeGrafter"/>
</dbReference>
<protein>
    <recommendedName>
        <fullName evidence="8">NB-ARC domain-containing protein</fullName>
    </recommendedName>
</protein>
<dbReference type="InterPro" id="IPR055414">
    <property type="entry name" value="LRR_R13L4/SHOC2-like"/>
</dbReference>
<evidence type="ECO:0000256" key="2">
    <source>
        <dbReference type="ARBA" id="ARBA00022821"/>
    </source>
</evidence>
<dbReference type="PANTHER" id="PTHR23155">
    <property type="entry name" value="DISEASE RESISTANCE PROTEIN RP"/>
    <property type="match status" value="1"/>
</dbReference>
<name>A0AA88E5V2_FICCA</name>
<gene>
    <name evidence="6" type="ORF">TIFTF001_037728</name>
</gene>
<dbReference type="EMBL" id="BTGU01000670">
    <property type="protein sequence ID" value="GMN68672.1"/>
    <property type="molecule type" value="Genomic_DNA"/>
</dbReference>
<evidence type="ECO:0000259" key="5">
    <source>
        <dbReference type="Pfam" id="PF23598"/>
    </source>
</evidence>
<organism evidence="6 7">
    <name type="scientific">Ficus carica</name>
    <name type="common">Common fig</name>
    <dbReference type="NCBI Taxonomy" id="3494"/>
    <lineage>
        <taxon>Eukaryota</taxon>
        <taxon>Viridiplantae</taxon>
        <taxon>Streptophyta</taxon>
        <taxon>Embryophyta</taxon>
        <taxon>Tracheophyta</taxon>
        <taxon>Spermatophyta</taxon>
        <taxon>Magnoliopsida</taxon>
        <taxon>eudicotyledons</taxon>
        <taxon>Gunneridae</taxon>
        <taxon>Pentapetalae</taxon>
        <taxon>rosids</taxon>
        <taxon>fabids</taxon>
        <taxon>Rosales</taxon>
        <taxon>Moraceae</taxon>
        <taxon>Ficeae</taxon>
        <taxon>Ficus</taxon>
    </lineage>
</organism>
<dbReference type="InterPro" id="IPR058922">
    <property type="entry name" value="WHD_DRP"/>
</dbReference>
<reference evidence="6" key="1">
    <citation type="submission" date="2023-07" db="EMBL/GenBank/DDBJ databases">
        <title>draft genome sequence of fig (Ficus carica).</title>
        <authorList>
            <person name="Takahashi T."/>
            <person name="Nishimura K."/>
        </authorList>
    </citation>
    <scope>NUCLEOTIDE SEQUENCE</scope>
</reference>
<accession>A0AA88E5V2</accession>
<evidence type="ECO:0000259" key="3">
    <source>
        <dbReference type="Pfam" id="PF00931"/>
    </source>
</evidence>
<dbReference type="SUPFAM" id="SSF52058">
    <property type="entry name" value="L domain-like"/>
    <property type="match status" value="1"/>
</dbReference>
<keyword evidence="2" id="KW-0611">Plant defense</keyword>
<evidence type="ECO:0008006" key="8">
    <source>
        <dbReference type="Google" id="ProtNLM"/>
    </source>
</evidence>
<dbReference type="PANTHER" id="PTHR23155:SF1052">
    <property type="entry name" value="DISEASE RESISTANCE PROTEIN RPM1"/>
    <property type="match status" value="1"/>
</dbReference>
<evidence type="ECO:0000259" key="4">
    <source>
        <dbReference type="Pfam" id="PF23559"/>
    </source>
</evidence>
<dbReference type="Gene3D" id="3.40.50.300">
    <property type="entry name" value="P-loop containing nucleotide triphosphate hydrolases"/>
    <property type="match status" value="1"/>
</dbReference>
<dbReference type="InterPro" id="IPR032675">
    <property type="entry name" value="LRR_dom_sf"/>
</dbReference>
<evidence type="ECO:0000313" key="7">
    <source>
        <dbReference type="Proteomes" id="UP001187192"/>
    </source>
</evidence>
<dbReference type="Gene3D" id="3.80.10.10">
    <property type="entry name" value="Ribonuclease Inhibitor"/>
    <property type="match status" value="1"/>
</dbReference>
<dbReference type="FunFam" id="1.10.10.10:FF:000322">
    <property type="entry name" value="Probable disease resistance protein At1g63360"/>
    <property type="match status" value="1"/>
</dbReference>